<feature type="domain" description="PPM-type phosphatase" evidence="7">
    <location>
        <begin position="39"/>
        <end position="311"/>
    </location>
</feature>
<accession>A0ABP0KJ14</accession>
<dbReference type="Pfam" id="PF00378">
    <property type="entry name" value="ECH_1"/>
    <property type="match status" value="1"/>
</dbReference>
<keyword evidence="4 5" id="KW-0904">Protein phosphatase</keyword>
<feature type="non-terminal residue" evidence="8">
    <location>
        <position position="651"/>
    </location>
</feature>
<dbReference type="InterPro" id="IPR000222">
    <property type="entry name" value="PP2C_BS"/>
</dbReference>
<dbReference type="SUPFAM" id="SSF52096">
    <property type="entry name" value="ClpP/crotonase"/>
    <property type="match status" value="1"/>
</dbReference>
<dbReference type="PROSITE" id="PS01032">
    <property type="entry name" value="PPM_1"/>
    <property type="match status" value="1"/>
</dbReference>
<evidence type="ECO:0000259" key="7">
    <source>
        <dbReference type="PROSITE" id="PS51746"/>
    </source>
</evidence>
<dbReference type="CDD" id="cd06558">
    <property type="entry name" value="crotonase-like"/>
    <property type="match status" value="1"/>
</dbReference>
<dbReference type="InterPro" id="IPR001753">
    <property type="entry name" value="Enoyl-CoA_hydra/iso"/>
</dbReference>
<dbReference type="PROSITE" id="PS51746">
    <property type="entry name" value="PPM_2"/>
    <property type="match status" value="1"/>
</dbReference>
<reference evidence="8 9" key="1">
    <citation type="submission" date="2024-02" db="EMBL/GenBank/DDBJ databases">
        <authorList>
            <person name="Chen Y."/>
            <person name="Shah S."/>
            <person name="Dougan E. K."/>
            <person name="Thang M."/>
            <person name="Chan C."/>
        </authorList>
    </citation>
    <scope>NUCLEOTIDE SEQUENCE [LARGE SCALE GENOMIC DNA]</scope>
</reference>
<dbReference type="Gene3D" id="3.90.226.10">
    <property type="entry name" value="2-enoyl-CoA Hydratase, Chain A, domain 1"/>
    <property type="match status" value="1"/>
</dbReference>
<keyword evidence="2" id="KW-0479">Metal-binding</keyword>
<evidence type="ECO:0000256" key="2">
    <source>
        <dbReference type="ARBA" id="ARBA00022723"/>
    </source>
</evidence>
<evidence type="ECO:0000256" key="3">
    <source>
        <dbReference type="ARBA" id="ARBA00022801"/>
    </source>
</evidence>
<organism evidence="8 9">
    <name type="scientific">Durusdinium trenchii</name>
    <dbReference type="NCBI Taxonomy" id="1381693"/>
    <lineage>
        <taxon>Eukaryota</taxon>
        <taxon>Sar</taxon>
        <taxon>Alveolata</taxon>
        <taxon>Dinophyceae</taxon>
        <taxon>Suessiales</taxon>
        <taxon>Symbiodiniaceae</taxon>
        <taxon>Durusdinium</taxon>
    </lineage>
</organism>
<evidence type="ECO:0000256" key="4">
    <source>
        <dbReference type="ARBA" id="ARBA00022912"/>
    </source>
</evidence>
<dbReference type="PANTHER" id="PTHR47992">
    <property type="entry name" value="PROTEIN PHOSPHATASE"/>
    <property type="match status" value="1"/>
</dbReference>
<dbReference type="EMBL" id="CAXAMM010011690">
    <property type="protein sequence ID" value="CAK9026785.1"/>
    <property type="molecule type" value="Genomic_DNA"/>
</dbReference>
<gene>
    <name evidence="8" type="ORF">SCF082_LOCUS17657</name>
</gene>
<comment type="subcellular location">
    <subcellularLocation>
        <location evidence="1">Membrane</location>
        <topology evidence="1">Peripheral membrane protein</topology>
    </subcellularLocation>
</comment>
<feature type="compositionally biased region" description="Basic and acidic residues" evidence="6">
    <location>
        <begin position="361"/>
        <end position="374"/>
    </location>
</feature>
<comment type="caution">
    <text evidence="8">The sequence shown here is derived from an EMBL/GenBank/DDBJ whole genome shotgun (WGS) entry which is preliminary data.</text>
</comment>
<comment type="similarity">
    <text evidence="5">Belongs to the PP2C family.</text>
</comment>
<dbReference type="Gene3D" id="3.60.40.10">
    <property type="entry name" value="PPM-type phosphatase domain"/>
    <property type="match status" value="1"/>
</dbReference>
<feature type="region of interest" description="Disordered" evidence="6">
    <location>
        <begin position="341"/>
        <end position="403"/>
    </location>
</feature>
<keyword evidence="9" id="KW-1185">Reference proteome</keyword>
<evidence type="ECO:0000256" key="1">
    <source>
        <dbReference type="ARBA" id="ARBA00004170"/>
    </source>
</evidence>
<dbReference type="InterPro" id="IPR001932">
    <property type="entry name" value="PPM-type_phosphatase-like_dom"/>
</dbReference>
<proteinExistence type="inferred from homology"/>
<name>A0ABP0KJ14_9DINO</name>
<dbReference type="SMART" id="SM00331">
    <property type="entry name" value="PP2C_SIG"/>
    <property type="match status" value="1"/>
</dbReference>
<dbReference type="InterPro" id="IPR036457">
    <property type="entry name" value="PPM-type-like_dom_sf"/>
</dbReference>
<sequence length="651" mass="70474">MEELPEQFGAEASSPYLQQPITKKSTLVGKGKVGGKEIRWGLSSMQGWRVTMEDAHAHSLPIRSDPDAGFFGVFDGHGGDLAAKYAAANVLSYIEESEAYQDFVTSGSKDGDEKATALAKAIMEGFIDCDESLKDHHEVKSGVDFSGSTGVCCMVTETHLIFGNTGDSRAVLFANNKAKFGTKDQKPSDPEEEARVRAAGGTVTENRVNGDLASARSFGDFRYKLDEHLPPSKQQITVLPETTIIPRTDDDQYVLLACDGIWDVMSNFEATQLVLAAMKLGCGIGTACEKLLDECLMKSSGDNMSVLIICFPGAPKEIGKAKPGREPSVDVIRETMVGAEAGKGGQSRGRPTESACAVRHPPTDTSRRARDRVKGGAQRLHARNDLSSKSSSSGGARMARPGQTLAKKHIYTAKDYPALLDEPEEIMIETVAPFVSRITLNQPEEGNRMSFVMRAQLLNQLQINDQDPDVRVTIVRATGSDFCLGQDVARSKGVMPFFTDESDGQVARNALMTWFAIMDLAKPVIAEVQGGCLGSGMELAAACDILYCADDARFGYPEGRNMGLPDMQVYPWLCGMRNALSIMLQAETFSGEQAVQMGFATRSIPVDDLEASVLGVAQRVAKIPADLLAYNKRSVHRAFEAQGMRTSLRHG</sequence>
<evidence type="ECO:0000256" key="5">
    <source>
        <dbReference type="RuleBase" id="RU003465"/>
    </source>
</evidence>
<dbReference type="InterPro" id="IPR015655">
    <property type="entry name" value="PP2C"/>
</dbReference>
<dbReference type="InterPro" id="IPR029045">
    <property type="entry name" value="ClpP/crotonase-like_dom_sf"/>
</dbReference>
<dbReference type="SUPFAM" id="SSF81606">
    <property type="entry name" value="PP2C-like"/>
    <property type="match status" value="1"/>
</dbReference>
<protein>
    <submittedName>
        <fullName evidence="8">Protein phosphatase 1B (Protein phosphatase 2C isoform beta) (PP2C-beta)</fullName>
    </submittedName>
</protein>
<evidence type="ECO:0000313" key="8">
    <source>
        <dbReference type="EMBL" id="CAK9026785.1"/>
    </source>
</evidence>
<evidence type="ECO:0000313" key="9">
    <source>
        <dbReference type="Proteomes" id="UP001642464"/>
    </source>
</evidence>
<dbReference type="Proteomes" id="UP001642464">
    <property type="component" value="Unassembled WGS sequence"/>
</dbReference>
<evidence type="ECO:0000256" key="6">
    <source>
        <dbReference type="SAM" id="MobiDB-lite"/>
    </source>
</evidence>
<dbReference type="Pfam" id="PF00481">
    <property type="entry name" value="PP2C"/>
    <property type="match status" value="1"/>
</dbReference>
<dbReference type="CDD" id="cd00143">
    <property type="entry name" value="PP2Cc"/>
    <property type="match status" value="1"/>
</dbReference>
<keyword evidence="3 5" id="KW-0378">Hydrolase</keyword>
<dbReference type="SMART" id="SM00332">
    <property type="entry name" value="PP2Cc"/>
    <property type="match status" value="1"/>
</dbReference>